<dbReference type="PANTHER" id="PTHR45937">
    <property type="entry name" value="ASPARAGINE SYNTHETASE DOMAIN-CONTAINING PROTEIN 1"/>
    <property type="match status" value="1"/>
</dbReference>
<keyword evidence="2" id="KW-0061">Asparagine biosynthesis</keyword>
<keyword evidence="1" id="KW-0028">Amino-acid biosynthesis</keyword>
<dbReference type="SUPFAM" id="SSF52402">
    <property type="entry name" value="Adenine nucleotide alpha hydrolases-like"/>
    <property type="match status" value="1"/>
</dbReference>
<dbReference type="OrthoDB" id="10252281at2759"/>
<dbReference type="Gene3D" id="3.40.50.620">
    <property type="entry name" value="HUPs"/>
    <property type="match status" value="1"/>
</dbReference>
<protein>
    <submittedName>
        <fullName evidence="5">Asparagine synthetase domain-containing protein 1</fullName>
    </submittedName>
</protein>
<accession>A0A8E0RPM6</accession>
<dbReference type="AlphaFoldDB" id="A0A8E0RPM6"/>
<dbReference type="GO" id="GO:0006529">
    <property type="term" value="P:asparagine biosynthetic process"/>
    <property type="evidence" value="ECO:0007669"/>
    <property type="project" value="UniProtKB-KW"/>
</dbReference>
<evidence type="ECO:0000313" key="6">
    <source>
        <dbReference type="Proteomes" id="UP000728185"/>
    </source>
</evidence>
<evidence type="ECO:0000259" key="4">
    <source>
        <dbReference type="Pfam" id="PF00733"/>
    </source>
</evidence>
<organism evidence="5 6">
    <name type="scientific">Fasciolopsis buskii</name>
    <dbReference type="NCBI Taxonomy" id="27845"/>
    <lineage>
        <taxon>Eukaryota</taxon>
        <taxon>Metazoa</taxon>
        <taxon>Spiralia</taxon>
        <taxon>Lophotrochozoa</taxon>
        <taxon>Platyhelminthes</taxon>
        <taxon>Trematoda</taxon>
        <taxon>Digenea</taxon>
        <taxon>Plagiorchiida</taxon>
        <taxon>Echinostomata</taxon>
        <taxon>Echinostomatoidea</taxon>
        <taxon>Fasciolidae</taxon>
        <taxon>Fasciolopsis</taxon>
    </lineage>
</organism>
<dbReference type="Pfam" id="PF00733">
    <property type="entry name" value="Asn_synthase"/>
    <property type="match status" value="1"/>
</dbReference>
<keyword evidence="3" id="KW-0315">Glutamine amidotransferase</keyword>
<dbReference type="GO" id="GO:0004066">
    <property type="term" value="F:asparagine synthase (glutamine-hydrolyzing) activity"/>
    <property type="evidence" value="ECO:0007669"/>
    <property type="project" value="InterPro"/>
</dbReference>
<dbReference type="InterPro" id="IPR014729">
    <property type="entry name" value="Rossmann-like_a/b/a_fold"/>
</dbReference>
<dbReference type="InterPro" id="IPR051857">
    <property type="entry name" value="Asn_synthetase_domain"/>
</dbReference>
<name>A0A8E0RPM6_9TREM</name>
<feature type="domain" description="Asparagine synthetase" evidence="4">
    <location>
        <begin position="21"/>
        <end position="113"/>
    </location>
</feature>
<comment type="caution">
    <text evidence="5">The sequence shown here is derived from an EMBL/GenBank/DDBJ whole genome shotgun (WGS) entry which is preliminary data.</text>
</comment>
<evidence type="ECO:0000256" key="2">
    <source>
        <dbReference type="ARBA" id="ARBA00022888"/>
    </source>
</evidence>
<proteinExistence type="predicted"/>
<evidence type="ECO:0000256" key="3">
    <source>
        <dbReference type="ARBA" id="ARBA00022962"/>
    </source>
</evidence>
<dbReference type="InterPro" id="IPR001962">
    <property type="entry name" value="Asn_synthase"/>
</dbReference>
<dbReference type="Proteomes" id="UP000728185">
    <property type="component" value="Unassembled WGS sequence"/>
</dbReference>
<dbReference type="EMBL" id="LUCM01007486">
    <property type="protein sequence ID" value="KAA0189864.1"/>
    <property type="molecule type" value="Genomic_DNA"/>
</dbReference>
<dbReference type="PANTHER" id="PTHR45937:SF1">
    <property type="entry name" value="ASPARAGINE SYNTHETASE DOMAIN-CONTAINING PROTEIN 1"/>
    <property type="match status" value="1"/>
</dbReference>
<evidence type="ECO:0000313" key="5">
    <source>
        <dbReference type="EMBL" id="KAA0189864.1"/>
    </source>
</evidence>
<sequence>MQIIVAFFLSLYSVFRRGGLTALESELHLEMSRISERNLGRDDRIISDHGREARFPYLDENVISYLKRLPLSVKADLTLPRGVGEKLLLRQVAKQFGLIQAASLPKRAMQFGSRIASAEGSVRLKGSADRVAGHIANRISRKNQKTVD</sequence>
<gene>
    <name evidence="5" type="ORF">FBUS_03876</name>
</gene>
<reference evidence="5" key="1">
    <citation type="submission" date="2019-05" db="EMBL/GenBank/DDBJ databases">
        <title>Annotation for the trematode Fasciolopsis buski.</title>
        <authorList>
            <person name="Choi Y.-J."/>
        </authorList>
    </citation>
    <scope>NUCLEOTIDE SEQUENCE</scope>
    <source>
        <strain evidence="5">HT</strain>
        <tissue evidence="5">Whole worm</tissue>
    </source>
</reference>
<keyword evidence="6" id="KW-1185">Reference proteome</keyword>
<dbReference type="CDD" id="cd01991">
    <property type="entry name" value="Asn_synthase_B_C"/>
    <property type="match status" value="1"/>
</dbReference>
<evidence type="ECO:0000256" key="1">
    <source>
        <dbReference type="ARBA" id="ARBA00022605"/>
    </source>
</evidence>